<name>A0A2H3C898_9AGAR</name>
<dbReference type="Gene3D" id="3.30.420.10">
    <property type="entry name" value="Ribonuclease H-like superfamily/Ribonuclease H"/>
    <property type="match status" value="1"/>
</dbReference>
<dbReference type="Proteomes" id="UP000218334">
    <property type="component" value="Unassembled WGS sequence"/>
</dbReference>
<accession>A0A2H3C898</accession>
<dbReference type="InterPro" id="IPR012337">
    <property type="entry name" value="RNaseH-like_sf"/>
</dbReference>
<protein>
    <recommendedName>
        <fullName evidence="1">RNase H type-1 domain-containing protein</fullName>
    </recommendedName>
</protein>
<dbReference type="STRING" id="1076256.A0A2H3C898"/>
<organism evidence="2 3">
    <name type="scientific">Armillaria solidipes</name>
    <dbReference type="NCBI Taxonomy" id="1076256"/>
    <lineage>
        <taxon>Eukaryota</taxon>
        <taxon>Fungi</taxon>
        <taxon>Dikarya</taxon>
        <taxon>Basidiomycota</taxon>
        <taxon>Agaricomycotina</taxon>
        <taxon>Agaricomycetes</taxon>
        <taxon>Agaricomycetidae</taxon>
        <taxon>Agaricales</taxon>
        <taxon>Marasmiineae</taxon>
        <taxon>Physalacriaceae</taxon>
        <taxon>Armillaria</taxon>
    </lineage>
</organism>
<keyword evidence="3" id="KW-1185">Reference proteome</keyword>
<evidence type="ECO:0000313" key="2">
    <source>
        <dbReference type="EMBL" id="PBK71506.1"/>
    </source>
</evidence>
<dbReference type="InterPro" id="IPR036397">
    <property type="entry name" value="RNaseH_sf"/>
</dbReference>
<sequence length="96" mass="11116">KFALVWVPGHMGIDGNEEVDLEAKRAARGESSPEQELPEMLRNAIPASISALQQNFVESLKRRWKKRWEGSPRYRRFQGVDLRFPLTKFATITKDM</sequence>
<dbReference type="PROSITE" id="PS50879">
    <property type="entry name" value="RNASE_H_1"/>
    <property type="match status" value="1"/>
</dbReference>
<dbReference type="SUPFAM" id="SSF53098">
    <property type="entry name" value="Ribonuclease H-like"/>
    <property type="match status" value="1"/>
</dbReference>
<gene>
    <name evidence="2" type="ORF">ARMSODRAFT_861250</name>
</gene>
<dbReference type="EMBL" id="KZ293423">
    <property type="protein sequence ID" value="PBK71506.1"/>
    <property type="molecule type" value="Genomic_DNA"/>
</dbReference>
<evidence type="ECO:0000313" key="3">
    <source>
        <dbReference type="Proteomes" id="UP000218334"/>
    </source>
</evidence>
<reference evidence="3" key="1">
    <citation type="journal article" date="2017" name="Nat. Ecol. Evol.">
        <title>Genome expansion and lineage-specific genetic innovations in the forest pathogenic fungi Armillaria.</title>
        <authorList>
            <person name="Sipos G."/>
            <person name="Prasanna A.N."/>
            <person name="Walter M.C."/>
            <person name="O'Connor E."/>
            <person name="Balint B."/>
            <person name="Krizsan K."/>
            <person name="Kiss B."/>
            <person name="Hess J."/>
            <person name="Varga T."/>
            <person name="Slot J."/>
            <person name="Riley R."/>
            <person name="Boka B."/>
            <person name="Rigling D."/>
            <person name="Barry K."/>
            <person name="Lee J."/>
            <person name="Mihaltcheva S."/>
            <person name="LaButti K."/>
            <person name="Lipzen A."/>
            <person name="Waldron R."/>
            <person name="Moloney N.M."/>
            <person name="Sperisen C."/>
            <person name="Kredics L."/>
            <person name="Vagvoelgyi C."/>
            <person name="Patrignani A."/>
            <person name="Fitzpatrick D."/>
            <person name="Nagy I."/>
            <person name="Doyle S."/>
            <person name="Anderson J.B."/>
            <person name="Grigoriev I.V."/>
            <person name="Gueldener U."/>
            <person name="Muensterkoetter M."/>
            <person name="Nagy L.G."/>
        </authorList>
    </citation>
    <scope>NUCLEOTIDE SEQUENCE [LARGE SCALE GENOMIC DNA]</scope>
    <source>
        <strain evidence="3">28-4</strain>
    </source>
</reference>
<evidence type="ECO:0000259" key="1">
    <source>
        <dbReference type="PROSITE" id="PS50879"/>
    </source>
</evidence>
<feature type="non-terminal residue" evidence="2">
    <location>
        <position position="1"/>
    </location>
</feature>
<dbReference type="InterPro" id="IPR002156">
    <property type="entry name" value="RNaseH_domain"/>
</dbReference>
<dbReference type="GO" id="GO:0004523">
    <property type="term" value="F:RNA-DNA hybrid ribonuclease activity"/>
    <property type="evidence" value="ECO:0007669"/>
    <property type="project" value="InterPro"/>
</dbReference>
<feature type="domain" description="RNase H type-1" evidence="1">
    <location>
        <begin position="1"/>
        <end position="28"/>
    </location>
</feature>
<proteinExistence type="predicted"/>
<dbReference type="AlphaFoldDB" id="A0A2H3C898"/>
<dbReference type="GO" id="GO:0003676">
    <property type="term" value="F:nucleic acid binding"/>
    <property type="evidence" value="ECO:0007669"/>
    <property type="project" value="InterPro"/>
</dbReference>
<feature type="non-terminal residue" evidence="2">
    <location>
        <position position="96"/>
    </location>
</feature>